<dbReference type="InterPro" id="IPR012318">
    <property type="entry name" value="HTH_CRP"/>
</dbReference>
<dbReference type="Gene3D" id="2.60.120.10">
    <property type="entry name" value="Jelly Rolls"/>
    <property type="match status" value="1"/>
</dbReference>
<dbReference type="STRING" id="1227549.SAMN05444007_10723"/>
<keyword evidence="1" id="KW-0805">Transcription regulation</keyword>
<evidence type="ECO:0000313" key="6">
    <source>
        <dbReference type="EMBL" id="SEJ76247.1"/>
    </source>
</evidence>
<evidence type="ECO:0000259" key="4">
    <source>
        <dbReference type="PROSITE" id="PS50042"/>
    </source>
</evidence>
<keyword evidence="7" id="KW-1185">Reference proteome</keyword>
<dbReference type="GO" id="GO:0016301">
    <property type="term" value="F:kinase activity"/>
    <property type="evidence" value="ECO:0007669"/>
    <property type="project" value="UniProtKB-KW"/>
</dbReference>
<name>A0A1H7BIT4_9RHOB</name>
<dbReference type="OrthoDB" id="7584044at2"/>
<reference evidence="6 7" key="1">
    <citation type="submission" date="2016-10" db="EMBL/GenBank/DDBJ databases">
        <authorList>
            <person name="de Groot N.N."/>
        </authorList>
    </citation>
    <scope>NUCLEOTIDE SEQUENCE [LARGE SCALE GENOMIC DNA]</scope>
    <source>
        <strain evidence="6 7">DSM 29340</strain>
    </source>
</reference>
<dbReference type="GO" id="GO:0005829">
    <property type="term" value="C:cytosol"/>
    <property type="evidence" value="ECO:0007669"/>
    <property type="project" value="TreeGrafter"/>
</dbReference>
<evidence type="ECO:0000259" key="5">
    <source>
        <dbReference type="PROSITE" id="PS51063"/>
    </source>
</evidence>
<evidence type="ECO:0000256" key="2">
    <source>
        <dbReference type="ARBA" id="ARBA00023125"/>
    </source>
</evidence>
<dbReference type="EMBL" id="FNYD01000007">
    <property type="protein sequence ID" value="SEJ76247.1"/>
    <property type="molecule type" value="Genomic_DNA"/>
</dbReference>
<dbReference type="InterPro" id="IPR036388">
    <property type="entry name" value="WH-like_DNA-bd_sf"/>
</dbReference>
<proteinExistence type="predicted"/>
<dbReference type="InterPro" id="IPR018490">
    <property type="entry name" value="cNMP-bd_dom_sf"/>
</dbReference>
<dbReference type="InterPro" id="IPR036390">
    <property type="entry name" value="WH_DNA-bd_sf"/>
</dbReference>
<dbReference type="Pfam" id="PF00027">
    <property type="entry name" value="cNMP_binding"/>
    <property type="match status" value="1"/>
</dbReference>
<organism evidence="6 7">
    <name type="scientific">Cribrihabitans marinus</name>
    <dbReference type="NCBI Taxonomy" id="1227549"/>
    <lineage>
        <taxon>Bacteria</taxon>
        <taxon>Pseudomonadati</taxon>
        <taxon>Pseudomonadota</taxon>
        <taxon>Alphaproteobacteria</taxon>
        <taxon>Rhodobacterales</taxon>
        <taxon>Paracoccaceae</taxon>
        <taxon>Cribrihabitans</taxon>
    </lineage>
</organism>
<evidence type="ECO:0000313" key="7">
    <source>
        <dbReference type="Proteomes" id="UP000199379"/>
    </source>
</evidence>
<dbReference type="SUPFAM" id="SSF46785">
    <property type="entry name" value="Winged helix' DNA-binding domain"/>
    <property type="match status" value="1"/>
</dbReference>
<feature type="domain" description="HTH crp-type" evidence="5">
    <location>
        <begin position="146"/>
        <end position="220"/>
    </location>
</feature>
<dbReference type="GO" id="GO:0003700">
    <property type="term" value="F:DNA-binding transcription factor activity"/>
    <property type="evidence" value="ECO:0007669"/>
    <property type="project" value="TreeGrafter"/>
</dbReference>
<dbReference type="GO" id="GO:0003677">
    <property type="term" value="F:DNA binding"/>
    <property type="evidence" value="ECO:0007669"/>
    <property type="project" value="UniProtKB-KW"/>
</dbReference>
<dbReference type="InterPro" id="IPR000595">
    <property type="entry name" value="cNMP-bd_dom"/>
</dbReference>
<keyword evidence="6" id="KW-0808">Transferase</keyword>
<dbReference type="Gene3D" id="1.10.10.10">
    <property type="entry name" value="Winged helix-like DNA-binding domain superfamily/Winged helix DNA-binding domain"/>
    <property type="match status" value="1"/>
</dbReference>
<dbReference type="InterPro" id="IPR050397">
    <property type="entry name" value="Env_Response_Regulators"/>
</dbReference>
<evidence type="ECO:0000256" key="1">
    <source>
        <dbReference type="ARBA" id="ARBA00023015"/>
    </source>
</evidence>
<accession>A0A1H7BIT4</accession>
<dbReference type="AlphaFoldDB" id="A0A1H7BIT4"/>
<feature type="domain" description="Cyclic nucleotide-binding" evidence="4">
    <location>
        <begin position="16"/>
        <end position="99"/>
    </location>
</feature>
<dbReference type="PROSITE" id="PS50042">
    <property type="entry name" value="CNMP_BINDING_3"/>
    <property type="match status" value="1"/>
</dbReference>
<gene>
    <name evidence="6" type="ORF">SAMN05444007_10723</name>
</gene>
<dbReference type="Pfam" id="PF13545">
    <property type="entry name" value="HTH_Crp_2"/>
    <property type="match status" value="1"/>
</dbReference>
<keyword evidence="2" id="KW-0238">DNA-binding</keyword>
<sequence length="239" mass="26941">MPPTSCQSCPLRKRSIFSPFTKDELTFMQSFKTGELTVEPGTTILMEGSNSPQLFTVLSGMGTRYTTLENGRRQVINFLFPGDFAGLQAGLQHSVEATTDMTLCVFRRDELWRLFRSHPDRAYDLTWIAAVEEHFLGETIATLGQRDAAQRIAWALVRMYDRLKAVGLETAGRVPLPFRQQDLADALGLSLVHTNKTLKTLRSKGLARWKDGHLEVKNPGKLADLALVEHEKPQRRPLM</sequence>
<dbReference type="Proteomes" id="UP000199379">
    <property type="component" value="Unassembled WGS sequence"/>
</dbReference>
<protein>
    <submittedName>
        <fullName evidence="6">cAMP-binding domain of CRP or a regulatory subunit of cAMP-dependent protein kinases</fullName>
    </submittedName>
</protein>
<dbReference type="PROSITE" id="PS51063">
    <property type="entry name" value="HTH_CRP_2"/>
    <property type="match status" value="1"/>
</dbReference>
<evidence type="ECO:0000256" key="3">
    <source>
        <dbReference type="ARBA" id="ARBA00023163"/>
    </source>
</evidence>
<dbReference type="SUPFAM" id="SSF51206">
    <property type="entry name" value="cAMP-binding domain-like"/>
    <property type="match status" value="1"/>
</dbReference>
<dbReference type="PANTHER" id="PTHR24567:SF68">
    <property type="entry name" value="DNA-BINDING TRANSCRIPTIONAL DUAL REGULATOR CRP"/>
    <property type="match status" value="1"/>
</dbReference>
<dbReference type="InterPro" id="IPR014710">
    <property type="entry name" value="RmlC-like_jellyroll"/>
</dbReference>
<dbReference type="SMART" id="SM00419">
    <property type="entry name" value="HTH_CRP"/>
    <property type="match status" value="1"/>
</dbReference>
<dbReference type="RefSeq" id="WP_092367309.1">
    <property type="nucleotide sequence ID" value="NZ_BMGV01000007.1"/>
</dbReference>
<keyword evidence="6" id="KW-0418">Kinase</keyword>
<dbReference type="CDD" id="cd00038">
    <property type="entry name" value="CAP_ED"/>
    <property type="match status" value="1"/>
</dbReference>
<dbReference type="PANTHER" id="PTHR24567">
    <property type="entry name" value="CRP FAMILY TRANSCRIPTIONAL REGULATORY PROTEIN"/>
    <property type="match status" value="1"/>
</dbReference>
<keyword evidence="3" id="KW-0804">Transcription</keyword>